<feature type="transmembrane region" description="Helical" evidence="1">
    <location>
        <begin position="143"/>
        <end position="161"/>
    </location>
</feature>
<feature type="transmembrane region" description="Helical" evidence="1">
    <location>
        <begin position="93"/>
        <end position="109"/>
    </location>
</feature>
<accession>A0ABM7R8Y3</accession>
<sequence>MDASQSMHAYEKLPLFTTGIVLGLWLIGLHALMLVKADAVKRFLKRFPRNQQIGQILVGVGLIWFWLLVAQPGPGLLNSLAMDLGDQFNAMKPFLKLAVPISIVLICIAVKEFLAVRALGLLGLLVAAPLLESAFLKAPTSRLLIPIFAYVLIIKSLYWVGMPYLFRDAVSWATAEDKRWKMLCFGGLGYGVAVLACALLFWKGY</sequence>
<reference evidence="2 3" key="1">
    <citation type="submission" date="2021-06" db="EMBL/GenBank/DDBJ databases">
        <title>Complete genome of Haloferula helveola possessing various polysaccharide degrading enzymes.</title>
        <authorList>
            <person name="Takami H."/>
            <person name="Huang C."/>
            <person name="Hamasaki K."/>
        </authorList>
    </citation>
    <scope>NUCLEOTIDE SEQUENCE [LARGE SCALE GENOMIC DNA]</scope>
    <source>
        <strain evidence="2 3">CN-1</strain>
    </source>
</reference>
<keyword evidence="3" id="KW-1185">Reference proteome</keyword>
<keyword evidence="1" id="KW-1133">Transmembrane helix</keyword>
<evidence type="ECO:0000313" key="3">
    <source>
        <dbReference type="Proteomes" id="UP001374893"/>
    </source>
</evidence>
<keyword evidence="1" id="KW-0472">Membrane</keyword>
<gene>
    <name evidence="2" type="ORF">HAHE_14920</name>
</gene>
<dbReference type="RefSeq" id="WP_338689852.1">
    <property type="nucleotide sequence ID" value="NZ_AP024702.1"/>
</dbReference>
<proteinExistence type="predicted"/>
<feature type="transmembrane region" description="Helical" evidence="1">
    <location>
        <begin position="15"/>
        <end position="35"/>
    </location>
</feature>
<feature type="transmembrane region" description="Helical" evidence="1">
    <location>
        <begin position="114"/>
        <end position="131"/>
    </location>
</feature>
<protein>
    <submittedName>
        <fullName evidence="2">Uncharacterized protein</fullName>
    </submittedName>
</protein>
<evidence type="ECO:0000313" key="2">
    <source>
        <dbReference type="EMBL" id="BCX47584.1"/>
    </source>
</evidence>
<dbReference type="Proteomes" id="UP001374893">
    <property type="component" value="Chromosome"/>
</dbReference>
<feature type="transmembrane region" description="Helical" evidence="1">
    <location>
        <begin position="56"/>
        <end position="73"/>
    </location>
</feature>
<evidence type="ECO:0000256" key="1">
    <source>
        <dbReference type="SAM" id="Phobius"/>
    </source>
</evidence>
<feature type="transmembrane region" description="Helical" evidence="1">
    <location>
        <begin position="182"/>
        <end position="202"/>
    </location>
</feature>
<name>A0ABM7R8Y3_9BACT</name>
<dbReference type="EMBL" id="AP024702">
    <property type="protein sequence ID" value="BCX47584.1"/>
    <property type="molecule type" value="Genomic_DNA"/>
</dbReference>
<keyword evidence="1" id="KW-0812">Transmembrane</keyword>
<organism evidence="2 3">
    <name type="scientific">Haloferula helveola</name>
    <dbReference type="NCBI Taxonomy" id="490095"/>
    <lineage>
        <taxon>Bacteria</taxon>
        <taxon>Pseudomonadati</taxon>
        <taxon>Verrucomicrobiota</taxon>
        <taxon>Verrucomicrobiia</taxon>
        <taxon>Verrucomicrobiales</taxon>
        <taxon>Verrucomicrobiaceae</taxon>
        <taxon>Haloferula</taxon>
    </lineage>
</organism>